<name>A0A9D4KZ60_DREPO</name>
<reference evidence="1" key="2">
    <citation type="submission" date="2020-11" db="EMBL/GenBank/DDBJ databases">
        <authorList>
            <person name="McCartney M.A."/>
            <person name="Auch B."/>
            <person name="Kono T."/>
            <person name="Mallez S."/>
            <person name="Becker A."/>
            <person name="Gohl D.M."/>
            <person name="Silverstein K.A.T."/>
            <person name="Koren S."/>
            <person name="Bechman K.B."/>
            <person name="Herman A."/>
            <person name="Abrahante J.E."/>
            <person name="Garbe J."/>
        </authorList>
    </citation>
    <scope>NUCLEOTIDE SEQUENCE</scope>
    <source>
        <strain evidence="1">Duluth1</strain>
        <tissue evidence="1">Whole animal</tissue>
    </source>
</reference>
<comment type="caution">
    <text evidence="1">The sequence shown here is derived from an EMBL/GenBank/DDBJ whole genome shotgun (WGS) entry which is preliminary data.</text>
</comment>
<dbReference type="Proteomes" id="UP000828390">
    <property type="component" value="Unassembled WGS sequence"/>
</dbReference>
<keyword evidence="2" id="KW-1185">Reference proteome</keyword>
<gene>
    <name evidence="1" type="ORF">DPMN_091026</name>
</gene>
<reference evidence="1" key="1">
    <citation type="journal article" date="2019" name="bioRxiv">
        <title>The Genome of the Zebra Mussel, Dreissena polymorpha: A Resource for Invasive Species Research.</title>
        <authorList>
            <person name="McCartney M.A."/>
            <person name="Auch B."/>
            <person name="Kono T."/>
            <person name="Mallez S."/>
            <person name="Zhang Y."/>
            <person name="Obille A."/>
            <person name="Becker A."/>
            <person name="Abrahante J.E."/>
            <person name="Garbe J."/>
            <person name="Badalamenti J.P."/>
            <person name="Herman A."/>
            <person name="Mangelson H."/>
            <person name="Liachko I."/>
            <person name="Sullivan S."/>
            <person name="Sone E.D."/>
            <person name="Koren S."/>
            <person name="Silverstein K.A.T."/>
            <person name="Beckman K.B."/>
            <person name="Gohl D.M."/>
        </authorList>
    </citation>
    <scope>NUCLEOTIDE SEQUENCE</scope>
    <source>
        <strain evidence="1">Duluth1</strain>
        <tissue evidence="1">Whole animal</tissue>
    </source>
</reference>
<dbReference type="EMBL" id="JAIWYP010000003">
    <property type="protein sequence ID" value="KAH3848646.1"/>
    <property type="molecule type" value="Genomic_DNA"/>
</dbReference>
<proteinExistence type="predicted"/>
<sequence>MYATQDDICPIAAYKLFASKRPSGYCQSGCPIYIAHRTRALTGPDCQWSCRWSASINWDTWFKGWLSSAGWTVSA</sequence>
<accession>A0A9D4KZ60</accession>
<organism evidence="1 2">
    <name type="scientific">Dreissena polymorpha</name>
    <name type="common">Zebra mussel</name>
    <name type="synonym">Mytilus polymorpha</name>
    <dbReference type="NCBI Taxonomy" id="45954"/>
    <lineage>
        <taxon>Eukaryota</taxon>
        <taxon>Metazoa</taxon>
        <taxon>Spiralia</taxon>
        <taxon>Lophotrochozoa</taxon>
        <taxon>Mollusca</taxon>
        <taxon>Bivalvia</taxon>
        <taxon>Autobranchia</taxon>
        <taxon>Heteroconchia</taxon>
        <taxon>Euheterodonta</taxon>
        <taxon>Imparidentia</taxon>
        <taxon>Neoheterodontei</taxon>
        <taxon>Myida</taxon>
        <taxon>Dreissenoidea</taxon>
        <taxon>Dreissenidae</taxon>
        <taxon>Dreissena</taxon>
    </lineage>
</organism>
<dbReference type="AlphaFoldDB" id="A0A9D4KZ60"/>
<evidence type="ECO:0000313" key="1">
    <source>
        <dbReference type="EMBL" id="KAH3848646.1"/>
    </source>
</evidence>
<protein>
    <submittedName>
        <fullName evidence="1">Uncharacterized protein</fullName>
    </submittedName>
</protein>
<evidence type="ECO:0000313" key="2">
    <source>
        <dbReference type="Proteomes" id="UP000828390"/>
    </source>
</evidence>